<evidence type="ECO:0000313" key="1">
    <source>
        <dbReference type="EMBL" id="MFC4527201.1"/>
    </source>
</evidence>
<dbReference type="Gene3D" id="3.40.30.10">
    <property type="entry name" value="Glutaredoxin"/>
    <property type="match status" value="1"/>
</dbReference>
<gene>
    <name evidence="1" type="ORF">ACFO5W_11215</name>
</gene>
<sequence>MKLIFVGDPMCSWCYGFGKQLAEVQGGFPELSLDIVVGGVGAGATEPLTLAQREFRLGHWSRVEAASGLPFDREAFKARTGFVYDTEPACRAVVAARLMAPSIDQLSVFRAIQHGFYADGLDITDGAVLADIVAATMTRLGFPTTAEAFLAVWRERETVAATQEDFLQARRWGISSFPALLLEDGSKLYNLVTGFVGAGELRSLIETSVKALAPDATKQRVRYA</sequence>
<dbReference type="RefSeq" id="WP_266149146.1">
    <property type="nucleotide sequence ID" value="NZ_CP064028.1"/>
</dbReference>
<dbReference type="Gene3D" id="1.10.472.60">
    <property type="entry name" value="putative protein disulfide isomerase domain"/>
    <property type="match status" value="1"/>
</dbReference>
<protein>
    <submittedName>
        <fullName evidence="1">DsbA family protein</fullName>
    </submittedName>
</protein>
<dbReference type="SUPFAM" id="SSF52833">
    <property type="entry name" value="Thioredoxin-like"/>
    <property type="match status" value="1"/>
</dbReference>
<dbReference type="PANTHER" id="PTHR13887:SF54">
    <property type="entry name" value="DSBA FAMILY PROTEIN"/>
    <property type="match status" value="1"/>
</dbReference>
<proteinExistence type="predicted"/>
<comment type="caution">
    <text evidence="1">The sequence shown here is derived from an EMBL/GenBank/DDBJ whole genome shotgun (WGS) entry which is preliminary data.</text>
</comment>
<dbReference type="InterPro" id="IPR036249">
    <property type="entry name" value="Thioredoxin-like_sf"/>
</dbReference>
<organism evidence="1 2">
    <name type="scientific">Dyella halodurans</name>
    <dbReference type="NCBI Taxonomy" id="1920171"/>
    <lineage>
        <taxon>Bacteria</taxon>
        <taxon>Pseudomonadati</taxon>
        <taxon>Pseudomonadota</taxon>
        <taxon>Gammaproteobacteria</taxon>
        <taxon>Lysobacterales</taxon>
        <taxon>Rhodanobacteraceae</taxon>
        <taxon>Dyella</taxon>
    </lineage>
</organism>
<keyword evidence="2" id="KW-1185">Reference proteome</keyword>
<accession>A0ABV9C2N7</accession>
<dbReference type="EMBL" id="JBHSGA010000017">
    <property type="protein sequence ID" value="MFC4527201.1"/>
    <property type="molecule type" value="Genomic_DNA"/>
</dbReference>
<evidence type="ECO:0000313" key="2">
    <source>
        <dbReference type="Proteomes" id="UP001595961"/>
    </source>
</evidence>
<reference evidence="2" key="1">
    <citation type="journal article" date="2019" name="Int. J. Syst. Evol. Microbiol.">
        <title>The Global Catalogue of Microorganisms (GCM) 10K type strain sequencing project: providing services to taxonomists for standard genome sequencing and annotation.</title>
        <authorList>
            <consortium name="The Broad Institute Genomics Platform"/>
            <consortium name="The Broad Institute Genome Sequencing Center for Infectious Disease"/>
            <person name="Wu L."/>
            <person name="Ma J."/>
        </authorList>
    </citation>
    <scope>NUCLEOTIDE SEQUENCE [LARGE SCALE GENOMIC DNA]</scope>
    <source>
        <strain evidence="2">CCM 4481</strain>
    </source>
</reference>
<dbReference type="CDD" id="cd03025">
    <property type="entry name" value="DsbA_FrnE_like"/>
    <property type="match status" value="1"/>
</dbReference>
<dbReference type="Proteomes" id="UP001595961">
    <property type="component" value="Unassembled WGS sequence"/>
</dbReference>
<name>A0ABV9C2N7_9GAMM</name>
<dbReference type="PANTHER" id="PTHR13887">
    <property type="entry name" value="GLUTATHIONE S-TRANSFERASE KAPPA"/>
    <property type="match status" value="1"/>
</dbReference>